<evidence type="ECO:0000313" key="1">
    <source>
        <dbReference type="EMBL" id="KJE28494.1"/>
    </source>
</evidence>
<protein>
    <submittedName>
        <fullName evidence="1">Uncharacterized protein</fullName>
    </submittedName>
</protein>
<organism evidence="1 2">
    <name type="scientific">Geobacillus kaustophilus</name>
    <dbReference type="NCBI Taxonomy" id="1462"/>
    <lineage>
        <taxon>Bacteria</taxon>
        <taxon>Bacillati</taxon>
        <taxon>Bacillota</taxon>
        <taxon>Bacilli</taxon>
        <taxon>Bacillales</taxon>
        <taxon>Anoxybacillaceae</taxon>
        <taxon>Geobacillus</taxon>
        <taxon>Geobacillus thermoleovorans group</taxon>
    </lineage>
</organism>
<evidence type="ECO:0000313" key="2">
    <source>
        <dbReference type="Proteomes" id="UP000032522"/>
    </source>
</evidence>
<gene>
    <name evidence="1" type="ORF">LG52_2701</name>
</gene>
<name>A0A0D8BWY0_GEOKU</name>
<proteinExistence type="predicted"/>
<accession>A0A0D8BWY0</accession>
<dbReference type="EMBL" id="JYBP01000003">
    <property type="protein sequence ID" value="KJE28494.1"/>
    <property type="molecule type" value="Genomic_DNA"/>
</dbReference>
<dbReference type="Proteomes" id="UP000032522">
    <property type="component" value="Unassembled WGS sequence"/>
</dbReference>
<comment type="caution">
    <text evidence="1">The sequence shown here is derived from an EMBL/GenBank/DDBJ whole genome shotgun (WGS) entry which is preliminary data.</text>
</comment>
<dbReference type="AlphaFoldDB" id="A0A0D8BWY0"/>
<sequence length="58" mass="6528">MVPPQRCDVKRCIGALFCLVKRNDWLRPTGRWLAKQVGRSGGIQECCRFKQGAEGHAV</sequence>
<reference evidence="1 2" key="1">
    <citation type="submission" date="2015-01" db="EMBL/GenBank/DDBJ databases">
        <authorList>
            <person name="Filippidou S."/>
            <person name="Jeanneret N."/>
            <person name="Russel-Delif L."/>
            <person name="Junier T."/>
            <person name="Wunderlin T."/>
            <person name="Molina V."/>
            <person name="Johnson S.L."/>
            <person name="Davenport K.W."/>
            <person name="Chain P.S."/>
            <person name="Dorador C."/>
            <person name="Junier P."/>
        </authorList>
    </citation>
    <scope>NUCLEOTIDE SEQUENCE [LARGE SCALE GENOMIC DNA]</scope>
    <source>
        <strain evidence="1 2">Et7/4</strain>
    </source>
</reference>